<name>A0A0K1ECU6_CHOCO</name>
<dbReference type="Proteomes" id="UP000067626">
    <property type="component" value="Chromosome"/>
</dbReference>
<dbReference type="EMBL" id="CP012159">
    <property type="protein sequence ID" value="AKT38690.1"/>
    <property type="molecule type" value="Genomic_DNA"/>
</dbReference>
<sequence>MALRKIELTVGGTEVGRAKTWSYPSDDGKHYSIPTYNLEVRGTDARRATVTKTFEVIRFGVHRKTPAESTRVVGLADHQRYVIRGWLPDYSVHSAASPEMGAWHVFDNYLIHDGPDDPHNEAYATAGCIEICGGPAGFDRFNDLLITLSGSMKTTRGEKLHELGRAGTMSITYLRAGRPPLVEWRG</sequence>
<dbReference type="RefSeq" id="WP_050430889.1">
    <property type="nucleotide sequence ID" value="NZ_CP012159.1"/>
</dbReference>
<dbReference type="OrthoDB" id="1449769at2"/>
<gene>
    <name evidence="1" type="ORF">CMC5_028380</name>
</gene>
<reference evidence="1 2" key="1">
    <citation type="submission" date="2015-07" db="EMBL/GenBank/DDBJ databases">
        <title>Genome analysis of myxobacterium Chondromyces crocatus Cm c5 reveals a high potential for natural compound synthesis and the genetic basis for the loss of fruiting body formation.</title>
        <authorList>
            <person name="Zaburannyi N."/>
            <person name="Bunk B."/>
            <person name="Maier J."/>
            <person name="Overmann J."/>
            <person name="Mueller R."/>
        </authorList>
    </citation>
    <scope>NUCLEOTIDE SEQUENCE [LARGE SCALE GENOMIC DNA]</scope>
    <source>
        <strain evidence="1 2">Cm c5</strain>
    </source>
</reference>
<dbReference type="AlphaFoldDB" id="A0A0K1ECU6"/>
<evidence type="ECO:0000313" key="2">
    <source>
        <dbReference type="Proteomes" id="UP000067626"/>
    </source>
</evidence>
<keyword evidence="2" id="KW-1185">Reference proteome</keyword>
<accession>A0A0K1ECU6</accession>
<dbReference type="STRING" id="52.CMC5_028380"/>
<dbReference type="KEGG" id="ccro:CMC5_028380"/>
<evidence type="ECO:0000313" key="1">
    <source>
        <dbReference type="EMBL" id="AKT38690.1"/>
    </source>
</evidence>
<protein>
    <submittedName>
        <fullName evidence="1">Uncharacterized protein</fullName>
    </submittedName>
</protein>
<organism evidence="1 2">
    <name type="scientific">Chondromyces crocatus</name>
    <dbReference type="NCBI Taxonomy" id="52"/>
    <lineage>
        <taxon>Bacteria</taxon>
        <taxon>Pseudomonadati</taxon>
        <taxon>Myxococcota</taxon>
        <taxon>Polyangia</taxon>
        <taxon>Polyangiales</taxon>
        <taxon>Polyangiaceae</taxon>
        <taxon>Chondromyces</taxon>
    </lineage>
</organism>
<proteinExistence type="predicted"/>